<proteinExistence type="predicted"/>
<evidence type="ECO:0000313" key="1">
    <source>
        <dbReference type="EMBL" id="KAK9717501.1"/>
    </source>
</evidence>
<reference evidence="1 2" key="1">
    <citation type="journal article" date="2024" name="BMC Genomics">
        <title>De novo assembly and annotation of Popillia japonica's genome with initial clues to its potential as an invasive pest.</title>
        <authorList>
            <person name="Cucini C."/>
            <person name="Boschi S."/>
            <person name="Funari R."/>
            <person name="Cardaioli E."/>
            <person name="Iannotti N."/>
            <person name="Marturano G."/>
            <person name="Paoli F."/>
            <person name="Bruttini M."/>
            <person name="Carapelli A."/>
            <person name="Frati F."/>
            <person name="Nardi F."/>
        </authorList>
    </citation>
    <scope>NUCLEOTIDE SEQUENCE [LARGE SCALE GENOMIC DNA]</scope>
    <source>
        <strain evidence="1">DMR45628</strain>
    </source>
</reference>
<dbReference type="Proteomes" id="UP001458880">
    <property type="component" value="Unassembled WGS sequence"/>
</dbReference>
<protein>
    <submittedName>
        <fullName evidence="1">Uncharacterized protein</fullName>
    </submittedName>
</protein>
<comment type="caution">
    <text evidence="1">The sequence shown here is derived from an EMBL/GenBank/DDBJ whole genome shotgun (WGS) entry which is preliminary data.</text>
</comment>
<dbReference type="EMBL" id="JASPKY010000240">
    <property type="protein sequence ID" value="KAK9717501.1"/>
    <property type="molecule type" value="Genomic_DNA"/>
</dbReference>
<gene>
    <name evidence="1" type="ORF">QE152_g23734</name>
</gene>
<sequence length="141" mass="15931">MHSGENTEEHAAESDFGLQEGFSGGTAVRLSISGCLGMDYVILVIRDRLNLILWISGKSCSHRDQVCISWSGKCTQEQFGMDYLSNNLEKFELDFSAGKCRPDLYSELGLFTNFLEKKRLRFSTLFFDTPLLFFSVVFSVS</sequence>
<keyword evidence="2" id="KW-1185">Reference proteome</keyword>
<name>A0AAW1KDG5_POPJA</name>
<accession>A0AAW1KDG5</accession>
<evidence type="ECO:0000313" key="2">
    <source>
        <dbReference type="Proteomes" id="UP001458880"/>
    </source>
</evidence>
<organism evidence="1 2">
    <name type="scientific">Popillia japonica</name>
    <name type="common">Japanese beetle</name>
    <dbReference type="NCBI Taxonomy" id="7064"/>
    <lineage>
        <taxon>Eukaryota</taxon>
        <taxon>Metazoa</taxon>
        <taxon>Ecdysozoa</taxon>
        <taxon>Arthropoda</taxon>
        <taxon>Hexapoda</taxon>
        <taxon>Insecta</taxon>
        <taxon>Pterygota</taxon>
        <taxon>Neoptera</taxon>
        <taxon>Endopterygota</taxon>
        <taxon>Coleoptera</taxon>
        <taxon>Polyphaga</taxon>
        <taxon>Scarabaeiformia</taxon>
        <taxon>Scarabaeidae</taxon>
        <taxon>Rutelinae</taxon>
        <taxon>Popillia</taxon>
    </lineage>
</organism>
<dbReference type="AlphaFoldDB" id="A0AAW1KDG5"/>